<reference evidence="2 3" key="1">
    <citation type="journal article" date="2016" name="Nat. Commun.">
        <title>Thousands of microbial genomes shed light on interconnected biogeochemical processes in an aquifer system.</title>
        <authorList>
            <person name="Anantharaman K."/>
            <person name="Brown C.T."/>
            <person name="Hug L.A."/>
            <person name="Sharon I."/>
            <person name="Castelle C.J."/>
            <person name="Probst A.J."/>
            <person name="Thomas B.C."/>
            <person name="Singh A."/>
            <person name="Wilkins M.J."/>
            <person name="Karaoz U."/>
            <person name="Brodie E.L."/>
            <person name="Williams K.H."/>
            <person name="Hubbard S.S."/>
            <person name="Banfield J.F."/>
        </authorList>
    </citation>
    <scope>NUCLEOTIDE SEQUENCE [LARGE SCALE GENOMIC DNA]</scope>
</reference>
<feature type="transmembrane region" description="Helical" evidence="1">
    <location>
        <begin position="46"/>
        <end position="64"/>
    </location>
</feature>
<protein>
    <submittedName>
        <fullName evidence="2">Uncharacterized protein</fullName>
    </submittedName>
</protein>
<gene>
    <name evidence="2" type="ORF">A2930_04165</name>
</gene>
<feature type="transmembrane region" description="Helical" evidence="1">
    <location>
        <begin position="22"/>
        <end position="40"/>
    </location>
</feature>
<organism evidence="2 3">
    <name type="scientific">Candidatus Giovannonibacteria bacterium RIFCSPLOWO2_01_FULL_45_34</name>
    <dbReference type="NCBI Taxonomy" id="1798351"/>
    <lineage>
        <taxon>Bacteria</taxon>
        <taxon>Candidatus Giovannoniibacteriota</taxon>
    </lineage>
</organism>
<name>A0A1F5X1E2_9BACT</name>
<keyword evidence="1" id="KW-0812">Transmembrane</keyword>
<dbReference type="AlphaFoldDB" id="A0A1F5X1E2"/>
<keyword evidence="1" id="KW-0472">Membrane</keyword>
<evidence type="ECO:0000313" key="3">
    <source>
        <dbReference type="Proteomes" id="UP000178114"/>
    </source>
</evidence>
<comment type="caution">
    <text evidence="2">The sequence shown here is derived from an EMBL/GenBank/DDBJ whole genome shotgun (WGS) entry which is preliminary data.</text>
</comment>
<proteinExistence type="predicted"/>
<dbReference type="EMBL" id="MFID01000007">
    <property type="protein sequence ID" value="OGF81663.1"/>
    <property type="molecule type" value="Genomic_DNA"/>
</dbReference>
<accession>A0A1F5X1E2</accession>
<evidence type="ECO:0000313" key="2">
    <source>
        <dbReference type="EMBL" id="OGF81663.1"/>
    </source>
</evidence>
<dbReference type="STRING" id="1798351.A2930_04165"/>
<keyword evidence="1" id="KW-1133">Transmembrane helix</keyword>
<evidence type="ECO:0000256" key="1">
    <source>
        <dbReference type="SAM" id="Phobius"/>
    </source>
</evidence>
<dbReference type="Proteomes" id="UP000178114">
    <property type="component" value="Unassembled WGS sequence"/>
</dbReference>
<sequence>MLILLDFSALIKVLLYHEQHKICEYYGFFIIFFGIALIEAFQKQNWLEALLFLALGVLSLWADFKRK</sequence>